<keyword evidence="5 6" id="KW-0249">Electron transport</keyword>
<evidence type="ECO:0000256" key="2">
    <source>
        <dbReference type="ARBA" id="ARBA00022553"/>
    </source>
</evidence>
<dbReference type="STRING" id="1121919.SAMN02745975_03187"/>
<dbReference type="GO" id="GO:0009055">
    <property type="term" value="F:electron transfer activity"/>
    <property type="evidence" value="ECO:0007669"/>
    <property type="project" value="InterPro"/>
</dbReference>
<dbReference type="PANTHER" id="PTHR36118">
    <property type="entry name" value="ION-TRANSLOCATING OXIDOREDUCTASE COMPLEX SUBUNIT G"/>
    <property type="match status" value="1"/>
</dbReference>
<dbReference type="InterPro" id="IPR007329">
    <property type="entry name" value="FMN-bd"/>
</dbReference>
<dbReference type="GO" id="GO:0010181">
    <property type="term" value="F:FMN binding"/>
    <property type="evidence" value="ECO:0007669"/>
    <property type="project" value="InterPro"/>
</dbReference>
<comment type="function">
    <text evidence="6">Part of a membrane-bound complex that couples electron transfer with translocation of ions across the membrane.</text>
</comment>
<evidence type="ECO:0000313" key="8">
    <source>
        <dbReference type="EMBL" id="SHJ90108.1"/>
    </source>
</evidence>
<dbReference type="EC" id="7.-.-.-" evidence="6"/>
<comment type="subcellular location">
    <subcellularLocation>
        <location evidence="6">Cell membrane</location>
        <topology evidence="6">Single-pass membrane protein</topology>
    </subcellularLocation>
</comment>
<dbReference type="Proteomes" id="UP000184536">
    <property type="component" value="Unassembled WGS sequence"/>
</dbReference>
<evidence type="ECO:0000256" key="1">
    <source>
        <dbReference type="ARBA" id="ARBA00022448"/>
    </source>
</evidence>
<dbReference type="EMBL" id="FQZV01000051">
    <property type="protein sequence ID" value="SHJ90108.1"/>
    <property type="molecule type" value="Genomic_DNA"/>
</dbReference>
<dbReference type="HAMAP" id="MF_00479">
    <property type="entry name" value="RsxG_RnfG"/>
    <property type="match status" value="1"/>
</dbReference>
<keyword evidence="4 6" id="KW-0288">FMN</keyword>
<keyword evidence="6" id="KW-1133">Transmembrane helix</keyword>
<dbReference type="InterPro" id="IPR010209">
    <property type="entry name" value="Ion_transpt_RnfG/RsxG"/>
</dbReference>
<dbReference type="PIRSF" id="PIRSF006091">
    <property type="entry name" value="E_trnsport_RnfG"/>
    <property type="match status" value="1"/>
</dbReference>
<dbReference type="GO" id="GO:0005886">
    <property type="term" value="C:plasma membrane"/>
    <property type="evidence" value="ECO:0007669"/>
    <property type="project" value="UniProtKB-SubCell"/>
</dbReference>
<dbReference type="NCBIfam" id="TIGR01947">
    <property type="entry name" value="rnfG"/>
    <property type="match status" value="1"/>
</dbReference>
<evidence type="ECO:0000256" key="3">
    <source>
        <dbReference type="ARBA" id="ARBA00022630"/>
    </source>
</evidence>
<keyword evidence="2 6" id="KW-0597">Phosphoprotein</keyword>
<keyword evidence="6" id="KW-0472">Membrane</keyword>
<dbReference type="OrthoDB" id="9794010at2"/>
<evidence type="ECO:0000259" key="7">
    <source>
        <dbReference type="SMART" id="SM00900"/>
    </source>
</evidence>
<evidence type="ECO:0000256" key="4">
    <source>
        <dbReference type="ARBA" id="ARBA00022643"/>
    </source>
</evidence>
<dbReference type="GO" id="GO:0022900">
    <property type="term" value="P:electron transport chain"/>
    <property type="evidence" value="ECO:0007669"/>
    <property type="project" value="UniProtKB-UniRule"/>
</dbReference>
<name>A0A1M6N3C8_9FIRM</name>
<reference evidence="9" key="1">
    <citation type="submission" date="2016-11" db="EMBL/GenBank/DDBJ databases">
        <authorList>
            <person name="Varghese N."/>
            <person name="Submissions S."/>
        </authorList>
    </citation>
    <scope>NUCLEOTIDE SEQUENCE [LARGE SCALE GENOMIC DNA]</scope>
    <source>
        <strain evidence="9">DSM 17957</strain>
    </source>
</reference>
<keyword evidence="6" id="KW-1003">Cell membrane</keyword>
<keyword evidence="6" id="KW-1278">Translocase</keyword>
<comment type="similarity">
    <text evidence="6">Belongs to the RnfG family.</text>
</comment>
<evidence type="ECO:0000256" key="6">
    <source>
        <dbReference type="HAMAP-Rule" id="MF_00479"/>
    </source>
</evidence>
<proteinExistence type="inferred from homology"/>
<keyword evidence="9" id="KW-1185">Reference proteome</keyword>
<dbReference type="PANTHER" id="PTHR36118:SF1">
    <property type="entry name" value="ION-TRANSLOCATING OXIDOREDUCTASE COMPLEX SUBUNIT G"/>
    <property type="match status" value="1"/>
</dbReference>
<comment type="subunit">
    <text evidence="6">The complex is composed of six subunits: RnfA, RnfB, RnfC, RnfD, RnfE and RnfG.</text>
</comment>
<dbReference type="RefSeq" id="WP_110942202.1">
    <property type="nucleotide sequence ID" value="NZ_FQZV01000051.1"/>
</dbReference>
<sequence>MREIIKLGLILLIITTVAAAVLGYTNAVTKAPIENQIMQANVLARQSVLPDAVEFDALPADVFEGYDNVLEVYKGMKNGSPVGYTIKANSSGYGGPIEVMIGIGLDGIVHGVSVGNHTETPGLGAKAADESFKGQYSGKTVNTELVVIKSGVPKDNEVQSIAGATISSRAVTNSVNLAIRLFNEKLK</sequence>
<keyword evidence="1 6" id="KW-0813">Transport</keyword>
<dbReference type="AlphaFoldDB" id="A0A1M6N3C8"/>
<keyword evidence="6" id="KW-0812">Transmembrane</keyword>
<protein>
    <recommendedName>
        <fullName evidence="6">Ion-translocating oxidoreductase complex subunit G</fullName>
        <ecNumber evidence="6">7.-.-.-</ecNumber>
    </recommendedName>
    <alternativeName>
        <fullName evidence="6">Rnf electron transport complex subunit G</fullName>
    </alternativeName>
</protein>
<evidence type="ECO:0000256" key="5">
    <source>
        <dbReference type="ARBA" id="ARBA00022982"/>
    </source>
</evidence>
<evidence type="ECO:0000313" key="9">
    <source>
        <dbReference type="Proteomes" id="UP000184536"/>
    </source>
</evidence>
<feature type="domain" description="FMN-binding" evidence="7">
    <location>
        <begin position="92"/>
        <end position="182"/>
    </location>
</feature>
<gene>
    <name evidence="6" type="primary">rnfG</name>
    <name evidence="8" type="ORF">SAMN02745975_03187</name>
</gene>
<accession>A0A1M6N3C8</accession>
<dbReference type="Pfam" id="PF04205">
    <property type="entry name" value="FMN_bind"/>
    <property type="match status" value="1"/>
</dbReference>
<organism evidence="8 9">
    <name type="scientific">Geosporobacter subterraneus DSM 17957</name>
    <dbReference type="NCBI Taxonomy" id="1121919"/>
    <lineage>
        <taxon>Bacteria</taxon>
        <taxon>Bacillati</taxon>
        <taxon>Bacillota</taxon>
        <taxon>Clostridia</taxon>
        <taxon>Peptostreptococcales</taxon>
        <taxon>Thermotaleaceae</taxon>
        <taxon>Geosporobacter</taxon>
    </lineage>
</organism>
<keyword evidence="3 6" id="KW-0285">Flavoprotein</keyword>
<comment type="cofactor">
    <cofactor evidence="6">
        <name>FMN</name>
        <dbReference type="ChEBI" id="CHEBI:58210"/>
    </cofactor>
</comment>
<dbReference type="SMART" id="SM00900">
    <property type="entry name" value="FMN_bind"/>
    <property type="match status" value="1"/>
</dbReference>
<feature type="modified residue" description="FMN phosphoryl threonine" evidence="6">
    <location>
        <position position="165"/>
    </location>
</feature>